<feature type="transmembrane region" description="Helical" evidence="1">
    <location>
        <begin position="61"/>
        <end position="81"/>
    </location>
</feature>
<proteinExistence type="evidence at transcript level"/>
<name>F2DPD8_HORVV</name>
<evidence type="ECO:0000313" key="2">
    <source>
        <dbReference type="EMBL" id="BAJ96959.1"/>
    </source>
</evidence>
<keyword evidence="1" id="KW-0812">Transmembrane</keyword>
<accession>F2DPD8</accession>
<organism evidence="2">
    <name type="scientific">Hordeum vulgare subsp. vulgare</name>
    <name type="common">Domesticated barley</name>
    <dbReference type="NCBI Taxonomy" id="112509"/>
    <lineage>
        <taxon>Eukaryota</taxon>
        <taxon>Viridiplantae</taxon>
        <taxon>Streptophyta</taxon>
        <taxon>Embryophyta</taxon>
        <taxon>Tracheophyta</taxon>
        <taxon>Spermatophyta</taxon>
        <taxon>Magnoliopsida</taxon>
        <taxon>Liliopsida</taxon>
        <taxon>Poales</taxon>
        <taxon>Poaceae</taxon>
        <taxon>BOP clade</taxon>
        <taxon>Pooideae</taxon>
        <taxon>Triticodae</taxon>
        <taxon>Triticeae</taxon>
        <taxon>Hordeinae</taxon>
        <taxon>Hordeum</taxon>
    </lineage>
</organism>
<keyword evidence="1" id="KW-1133">Transmembrane helix</keyword>
<reference evidence="2" key="1">
    <citation type="journal article" date="2011" name="Plant Physiol.">
        <title>Comprehensive sequence analysis of 24,783 barley full-length cDNAs derived from 12 clone libraries.</title>
        <authorList>
            <person name="Matsumoto T."/>
            <person name="Tanaka T."/>
            <person name="Sakai H."/>
            <person name="Amano N."/>
            <person name="Kanamori H."/>
            <person name="Kurita K."/>
            <person name="Kikuta A."/>
            <person name="Kamiya K."/>
            <person name="Yamamoto M."/>
            <person name="Ikawa H."/>
            <person name="Fujii N."/>
            <person name="Hori K."/>
            <person name="Itoh T."/>
            <person name="Sato K."/>
        </authorList>
    </citation>
    <scope>NUCLEOTIDE SEQUENCE</scope>
    <source>
        <tissue evidence="2">Shoot and root</tissue>
    </source>
</reference>
<sequence length="182" mass="20838">MEVISNQKIVLIDFVVAGVTIDTVARLQFQNSIKVRVQREYQQQKKTTTQKPYSSSSTSTFYYIIGAFCTMLLFCFLLIICRDKPKRRGVQTTPYNNNNVTRLGYPGTQPTNRFNYNGNATYPTNNNSQSNTRSAFVVADNSAYNYDINKIYNSNFNDDLPPSYDTIKVQQKNTEETNETNV</sequence>
<dbReference type="AlphaFoldDB" id="F2DPD8"/>
<dbReference type="EMBL" id="AK365756">
    <property type="protein sequence ID" value="BAJ96959.1"/>
    <property type="molecule type" value="mRNA"/>
</dbReference>
<keyword evidence="1" id="KW-0472">Membrane</keyword>
<evidence type="ECO:0000256" key="1">
    <source>
        <dbReference type="SAM" id="Phobius"/>
    </source>
</evidence>
<protein>
    <submittedName>
        <fullName evidence="2">Predicted protein</fullName>
    </submittedName>
</protein>